<dbReference type="InterPro" id="IPR016163">
    <property type="entry name" value="Ald_DH_C"/>
</dbReference>
<organism evidence="7 8">
    <name type="scientific">Pseudomonas fluorescens</name>
    <dbReference type="NCBI Taxonomy" id="294"/>
    <lineage>
        <taxon>Bacteria</taxon>
        <taxon>Pseudomonadati</taxon>
        <taxon>Pseudomonadota</taxon>
        <taxon>Gammaproteobacteria</taxon>
        <taxon>Pseudomonadales</taxon>
        <taxon>Pseudomonadaceae</taxon>
        <taxon>Pseudomonas</taxon>
    </lineage>
</organism>
<accession>A0A5E7DXE4</accession>
<evidence type="ECO:0000256" key="2">
    <source>
        <dbReference type="ARBA" id="ARBA00023002"/>
    </source>
</evidence>
<name>A0A5E7DXE4_PSEFL</name>
<dbReference type="InterPro" id="IPR016162">
    <property type="entry name" value="Ald_DH_N"/>
</dbReference>
<feature type="domain" description="Aldehyde dehydrogenase" evidence="6">
    <location>
        <begin position="33"/>
        <end position="487"/>
    </location>
</feature>
<dbReference type="EMBL" id="CABVHU010000009">
    <property type="protein sequence ID" value="VVO12332.1"/>
    <property type="molecule type" value="Genomic_DNA"/>
</dbReference>
<dbReference type="OrthoDB" id="9812625at2"/>
<dbReference type="GO" id="GO:0018479">
    <property type="term" value="F:benzaldehyde dehydrogenase (NAD+) activity"/>
    <property type="evidence" value="ECO:0007669"/>
    <property type="project" value="UniProtKB-EC"/>
</dbReference>
<keyword evidence="3" id="KW-0520">NAD</keyword>
<dbReference type="InterPro" id="IPR016161">
    <property type="entry name" value="Ald_DH/histidinol_DH"/>
</dbReference>
<dbReference type="AlphaFoldDB" id="A0A5E7DXE4"/>
<dbReference type="CDD" id="cd07152">
    <property type="entry name" value="ALDH_BenzADH"/>
    <property type="match status" value="1"/>
</dbReference>
<evidence type="ECO:0000256" key="1">
    <source>
        <dbReference type="ARBA" id="ARBA00009986"/>
    </source>
</evidence>
<dbReference type="PANTHER" id="PTHR42986:SF1">
    <property type="entry name" value="BENZALDEHYDE DEHYDROGENASE YFMT"/>
    <property type="match status" value="1"/>
</dbReference>
<evidence type="ECO:0000256" key="4">
    <source>
        <dbReference type="PROSITE-ProRule" id="PRU10007"/>
    </source>
</evidence>
<dbReference type="PROSITE" id="PS00687">
    <property type="entry name" value="ALDEHYDE_DEHYDR_GLU"/>
    <property type="match status" value="1"/>
</dbReference>
<proteinExistence type="inferred from homology"/>
<dbReference type="Gene3D" id="3.40.309.10">
    <property type="entry name" value="Aldehyde Dehydrogenase, Chain A, domain 2"/>
    <property type="match status" value="1"/>
</dbReference>
<evidence type="ECO:0000259" key="6">
    <source>
        <dbReference type="Pfam" id="PF00171"/>
    </source>
</evidence>
<dbReference type="FunFam" id="3.40.605.10:FF:000007">
    <property type="entry name" value="NAD/NADP-dependent betaine aldehyde dehydrogenase"/>
    <property type="match status" value="1"/>
</dbReference>
<gene>
    <name evidence="7" type="primary">xylC</name>
    <name evidence="7" type="ORF">PS833_03527</name>
</gene>
<dbReference type="Pfam" id="PF00171">
    <property type="entry name" value="Aldedh"/>
    <property type="match status" value="1"/>
</dbReference>
<dbReference type="InterPro" id="IPR029510">
    <property type="entry name" value="Ald_DH_CS_GLU"/>
</dbReference>
<dbReference type="PANTHER" id="PTHR42986">
    <property type="entry name" value="BENZALDEHYDE DEHYDROGENASE YFMT"/>
    <property type="match status" value="1"/>
</dbReference>
<reference evidence="7 8" key="1">
    <citation type="submission" date="2019-09" db="EMBL/GenBank/DDBJ databases">
        <authorList>
            <person name="Chandra G."/>
            <person name="Truman W A."/>
        </authorList>
    </citation>
    <scope>NUCLEOTIDE SEQUENCE [LARGE SCALE GENOMIC DNA]</scope>
    <source>
        <strain evidence="7">PS833</strain>
    </source>
</reference>
<feature type="active site" evidence="4">
    <location>
        <position position="265"/>
    </location>
</feature>
<dbReference type="Gene3D" id="3.40.605.10">
    <property type="entry name" value="Aldehyde Dehydrogenase, Chain A, domain 1"/>
    <property type="match status" value="1"/>
</dbReference>
<dbReference type="Proteomes" id="UP000409037">
    <property type="component" value="Unassembled WGS sequence"/>
</dbReference>
<evidence type="ECO:0000256" key="3">
    <source>
        <dbReference type="ARBA" id="ARBA00023027"/>
    </source>
</evidence>
<evidence type="ECO:0000313" key="8">
    <source>
        <dbReference type="Proteomes" id="UP000409037"/>
    </source>
</evidence>
<dbReference type="RefSeq" id="WP_150798977.1">
    <property type="nucleotide sequence ID" value="NZ_CABVHU010000009.1"/>
</dbReference>
<evidence type="ECO:0000256" key="5">
    <source>
        <dbReference type="RuleBase" id="RU003345"/>
    </source>
</evidence>
<dbReference type="SUPFAM" id="SSF53720">
    <property type="entry name" value="ALDH-like"/>
    <property type="match status" value="1"/>
</dbReference>
<sequence>MTTANLHNQYPSIAEFIAEHRWKACFYPGAWESAEREIPVFEPATGERLASVGIASAAEVARAGLRARQAQPAWAATPFDQRAAILREAARLLQQEAESFIEWNIRECGGARFKAEWELNICVEQLQMAAAMPMQANGELFPSSMPGRTNIWRRVPMGVVAVISPWNFPLLLSLRSIAPALALGNAVLLKPSEFSSVTGGLLLARLFELAGVPQGVFQVLPGLAETGSALVSDPCVKMVAFTGSTAVGRRIAETCGGLLKRCSLELGGNNALIVCPDADLDAASSSGAWGSFLHQGQICMQAGRHIVHRSVVAAYTEKLKDRAERLACGNPFTEAVQLGPLINAQQRDRVHGLVQDAVHQGATLVTGGEYKELCYRPTVLIGVTPDMPVFKDEIFGPVAPIVVYDDIEEALALVNASPYGLAVAIHTGNATRGYEWAGRIHSGMVHVNDQTVNNEFQVPFGGMGASGYGGRYGGPANFDEFTERQWVSLTSDPIQYPF</sequence>
<dbReference type="InterPro" id="IPR015590">
    <property type="entry name" value="Aldehyde_DH_dom"/>
</dbReference>
<dbReference type="EC" id="1.2.1.28" evidence="7"/>
<protein>
    <submittedName>
        <fullName evidence="7">Benzaldehyde dehydrogenase [NAD(+)]</fullName>
        <ecNumber evidence="7">1.2.1.28</ecNumber>
    </submittedName>
</protein>
<evidence type="ECO:0000313" key="7">
    <source>
        <dbReference type="EMBL" id="VVO12332.1"/>
    </source>
</evidence>
<keyword evidence="2 5" id="KW-0560">Oxidoreductase</keyword>
<comment type="similarity">
    <text evidence="1 5">Belongs to the aldehyde dehydrogenase family.</text>
</comment>